<protein>
    <submittedName>
        <fullName evidence="1">Uncharacterized protein</fullName>
    </submittedName>
</protein>
<accession>E7RRD6</accession>
<sequence length="49" mass="5602">MIWNKINKGRTSRDFCCSVDTQGGKSVFHFRGTRLRKIMALGRTGNRSI</sequence>
<dbReference type="HOGENOM" id="CLU_3139237_0_0_10"/>
<comment type="caution">
    <text evidence="1">The sequence shown here is derived from an EMBL/GenBank/DDBJ whole genome shotgun (WGS) entry which is preliminary data.</text>
</comment>
<name>E7RRD6_9BACT</name>
<evidence type="ECO:0000313" key="1">
    <source>
        <dbReference type="EMBL" id="EFZ36824.1"/>
    </source>
</evidence>
<organism evidence="1 2">
    <name type="scientific">Hoylesella oralis ATCC 33269</name>
    <dbReference type="NCBI Taxonomy" id="873533"/>
    <lineage>
        <taxon>Bacteria</taxon>
        <taxon>Pseudomonadati</taxon>
        <taxon>Bacteroidota</taxon>
        <taxon>Bacteroidia</taxon>
        <taxon>Bacteroidales</taxon>
        <taxon>Prevotellaceae</taxon>
        <taxon>Hoylesella</taxon>
    </lineage>
</organism>
<dbReference type="Proteomes" id="UP000005580">
    <property type="component" value="Unassembled WGS sequence"/>
</dbReference>
<gene>
    <name evidence="1" type="ORF">HMPREF0663_11737</name>
</gene>
<keyword evidence="2" id="KW-1185">Reference proteome</keyword>
<reference evidence="1" key="1">
    <citation type="submission" date="2011-01" db="EMBL/GenBank/DDBJ databases">
        <authorList>
            <person name="Muzny D."/>
            <person name="Qin X."/>
            <person name="Buhay C."/>
            <person name="Dugan-Rocha S."/>
            <person name="Ding Y."/>
            <person name="Chen G."/>
            <person name="Hawes A."/>
            <person name="Holder M."/>
            <person name="Jhangiani S."/>
            <person name="Johnson A."/>
            <person name="Khan Z."/>
            <person name="Li Z."/>
            <person name="Liu W."/>
            <person name="Liu X."/>
            <person name="Perez L."/>
            <person name="Shen H."/>
            <person name="Wang Q."/>
            <person name="Watt J."/>
            <person name="Xi L."/>
            <person name="Xin Y."/>
            <person name="Zhou J."/>
            <person name="Deng J."/>
            <person name="Jiang H."/>
            <person name="Liu Y."/>
            <person name="Qu J."/>
            <person name="Song X.-Z."/>
            <person name="Zhang L."/>
            <person name="Villasana D."/>
            <person name="Johnson A."/>
            <person name="Liu J."/>
            <person name="Liyanage D."/>
            <person name="Lorensuhewa L."/>
            <person name="Robinson T."/>
            <person name="Song A."/>
            <person name="Song B.-B."/>
            <person name="Dinh H."/>
            <person name="Thornton R."/>
            <person name="Coyle M."/>
            <person name="Francisco L."/>
            <person name="Jackson L."/>
            <person name="Javaid M."/>
            <person name="Korchina V."/>
            <person name="Kovar C."/>
            <person name="Mata R."/>
            <person name="Mathew T."/>
            <person name="Ngo R."/>
            <person name="Nguyen L."/>
            <person name="Nguyen N."/>
            <person name="Okwuonu G."/>
            <person name="Ongeri F."/>
            <person name="Pham C."/>
            <person name="Simmons D."/>
            <person name="Wilczek-Boney K."/>
            <person name="Hale W."/>
            <person name="Jakkamsetti A."/>
            <person name="Pham P."/>
            <person name="Ruth R."/>
            <person name="San Lucas F."/>
            <person name="Warren J."/>
            <person name="Zhang J."/>
            <person name="Zhao Z."/>
            <person name="Zhou C."/>
            <person name="Zhu D."/>
            <person name="Lee S."/>
            <person name="Bess C."/>
            <person name="Blankenburg K."/>
            <person name="Forbes L."/>
            <person name="Fu Q."/>
            <person name="Gubbala S."/>
            <person name="Hirani K."/>
            <person name="Jayaseelan J.C."/>
            <person name="Lara F."/>
            <person name="Munidasa M."/>
            <person name="Palculict T."/>
            <person name="Patil S."/>
            <person name="Pu L.-L."/>
            <person name="Saada N."/>
            <person name="Tang L."/>
            <person name="Weissenberger G."/>
            <person name="Zhu Y."/>
            <person name="Hemphill L."/>
            <person name="Shang Y."/>
            <person name="Youmans B."/>
            <person name="Ayvaz T."/>
            <person name="Ross M."/>
            <person name="Santibanez J."/>
            <person name="Aqrawi P."/>
            <person name="Gross S."/>
            <person name="Joshi V."/>
            <person name="Fowler G."/>
            <person name="Nazareth L."/>
            <person name="Reid J."/>
            <person name="Worley K."/>
            <person name="Petrosino J."/>
            <person name="Highlander S."/>
            <person name="Gibbs R."/>
        </authorList>
    </citation>
    <scope>NUCLEOTIDE SEQUENCE [LARGE SCALE GENOMIC DNA]</scope>
    <source>
        <strain evidence="1">ATCC 33269</strain>
    </source>
</reference>
<evidence type="ECO:0000313" key="2">
    <source>
        <dbReference type="Proteomes" id="UP000005580"/>
    </source>
</evidence>
<dbReference type="EMBL" id="AEPE02000005">
    <property type="protein sequence ID" value="EFZ36824.1"/>
    <property type="molecule type" value="Genomic_DNA"/>
</dbReference>
<dbReference type="AlphaFoldDB" id="E7RRD6"/>
<proteinExistence type="predicted"/>